<accession>A0A0E9WV86</accession>
<proteinExistence type="predicted"/>
<dbReference type="AlphaFoldDB" id="A0A0E9WV86"/>
<dbReference type="EMBL" id="GBXM01014280">
    <property type="protein sequence ID" value="JAH94297.1"/>
    <property type="molecule type" value="Transcribed_RNA"/>
</dbReference>
<sequence>MMENLRRLVDTAECILKRILEKTHYPSDVVLIDRVIDSHNA</sequence>
<reference evidence="1" key="2">
    <citation type="journal article" date="2015" name="Fish Shellfish Immunol.">
        <title>Early steps in the European eel (Anguilla anguilla)-Vibrio vulnificus interaction in the gills: Role of the RtxA13 toxin.</title>
        <authorList>
            <person name="Callol A."/>
            <person name="Pajuelo D."/>
            <person name="Ebbesson L."/>
            <person name="Teles M."/>
            <person name="MacKenzie S."/>
            <person name="Amaro C."/>
        </authorList>
    </citation>
    <scope>NUCLEOTIDE SEQUENCE</scope>
</reference>
<name>A0A0E9WV86_ANGAN</name>
<organism evidence="1">
    <name type="scientific">Anguilla anguilla</name>
    <name type="common">European freshwater eel</name>
    <name type="synonym">Muraena anguilla</name>
    <dbReference type="NCBI Taxonomy" id="7936"/>
    <lineage>
        <taxon>Eukaryota</taxon>
        <taxon>Metazoa</taxon>
        <taxon>Chordata</taxon>
        <taxon>Craniata</taxon>
        <taxon>Vertebrata</taxon>
        <taxon>Euteleostomi</taxon>
        <taxon>Actinopterygii</taxon>
        <taxon>Neopterygii</taxon>
        <taxon>Teleostei</taxon>
        <taxon>Anguilliformes</taxon>
        <taxon>Anguillidae</taxon>
        <taxon>Anguilla</taxon>
    </lineage>
</organism>
<evidence type="ECO:0000313" key="1">
    <source>
        <dbReference type="EMBL" id="JAH94297.1"/>
    </source>
</evidence>
<protein>
    <submittedName>
        <fullName evidence="1">Uncharacterized protein</fullName>
    </submittedName>
</protein>
<reference evidence="1" key="1">
    <citation type="submission" date="2014-11" db="EMBL/GenBank/DDBJ databases">
        <authorList>
            <person name="Amaro Gonzalez C."/>
        </authorList>
    </citation>
    <scope>NUCLEOTIDE SEQUENCE</scope>
</reference>